<dbReference type="AlphaFoldDB" id="A0A9P6H3X5"/>
<reference evidence="1" key="1">
    <citation type="journal article" date="2020" name="Nat. Commun.">
        <title>Large-scale genome sequencing of mycorrhizal fungi provides insights into the early evolution of symbiotic traits.</title>
        <authorList>
            <person name="Miyauchi S."/>
            <person name="Kiss E."/>
            <person name="Kuo A."/>
            <person name="Drula E."/>
            <person name="Kohler A."/>
            <person name="Sanchez-Garcia M."/>
            <person name="Morin E."/>
            <person name="Andreopoulos B."/>
            <person name="Barry K.W."/>
            <person name="Bonito G."/>
            <person name="Buee M."/>
            <person name="Carver A."/>
            <person name="Chen C."/>
            <person name="Cichocki N."/>
            <person name="Clum A."/>
            <person name="Culley D."/>
            <person name="Crous P.W."/>
            <person name="Fauchery L."/>
            <person name="Girlanda M."/>
            <person name="Hayes R.D."/>
            <person name="Keri Z."/>
            <person name="LaButti K."/>
            <person name="Lipzen A."/>
            <person name="Lombard V."/>
            <person name="Magnuson J."/>
            <person name="Maillard F."/>
            <person name="Murat C."/>
            <person name="Nolan M."/>
            <person name="Ohm R.A."/>
            <person name="Pangilinan J."/>
            <person name="Pereira M.F."/>
            <person name="Perotto S."/>
            <person name="Peter M."/>
            <person name="Pfister S."/>
            <person name="Riley R."/>
            <person name="Sitrit Y."/>
            <person name="Stielow J.B."/>
            <person name="Szollosi G."/>
            <person name="Zifcakova L."/>
            <person name="Stursova M."/>
            <person name="Spatafora J.W."/>
            <person name="Tedersoo L."/>
            <person name="Vaario L.M."/>
            <person name="Yamada A."/>
            <person name="Yan M."/>
            <person name="Wang P."/>
            <person name="Xu J."/>
            <person name="Bruns T."/>
            <person name="Baldrian P."/>
            <person name="Vilgalys R."/>
            <person name="Dunand C."/>
            <person name="Henrissat B."/>
            <person name="Grigoriev I.V."/>
            <person name="Hibbett D."/>
            <person name="Nagy L.G."/>
            <person name="Martin F.M."/>
        </authorList>
    </citation>
    <scope>NUCLEOTIDE SEQUENCE</scope>
    <source>
        <strain evidence="1">UH-Tt-Lm1</strain>
    </source>
</reference>
<name>A0A9P6H3X5_9AGAM</name>
<sequence>MQVKLLRSRAWEVEGEAYETFACGRLNGCDYQILTTNTKNARGSITKGKLAFEVAKLVKRNIEGIKAQTSCGGATFENAVLTRLCHVSKSSWQPDLWYEPRHTIYSGPNAANEICPRGQGLGELASATSLLRWVLMITDEG</sequence>
<protein>
    <submittedName>
        <fullName evidence="1">Uncharacterized protein</fullName>
    </submittedName>
</protein>
<keyword evidence="2" id="KW-1185">Reference proteome</keyword>
<accession>A0A9P6H3X5</accession>
<dbReference type="Proteomes" id="UP000736335">
    <property type="component" value="Unassembled WGS sequence"/>
</dbReference>
<proteinExistence type="predicted"/>
<evidence type="ECO:0000313" key="2">
    <source>
        <dbReference type="Proteomes" id="UP000736335"/>
    </source>
</evidence>
<comment type="caution">
    <text evidence="1">The sequence shown here is derived from an EMBL/GenBank/DDBJ whole genome shotgun (WGS) entry which is preliminary data.</text>
</comment>
<dbReference type="EMBL" id="WIUZ02000023">
    <property type="protein sequence ID" value="KAF9778394.1"/>
    <property type="molecule type" value="Genomic_DNA"/>
</dbReference>
<evidence type="ECO:0000313" key="1">
    <source>
        <dbReference type="EMBL" id="KAF9778394.1"/>
    </source>
</evidence>
<reference evidence="1" key="2">
    <citation type="submission" date="2020-11" db="EMBL/GenBank/DDBJ databases">
        <authorList>
            <consortium name="DOE Joint Genome Institute"/>
            <person name="Kuo A."/>
            <person name="Miyauchi S."/>
            <person name="Kiss E."/>
            <person name="Drula E."/>
            <person name="Kohler A."/>
            <person name="Sanchez-Garcia M."/>
            <person name="Andreopoulos B."/>
            <person name="Barry K.W."/>
            <person name="Bonito G."/>
            <person name="Buee M."/>
            <person name="Carver A."/>
            <person name="Chen C."/>
            <person name="Cichocki N."/>
            <person name="Clum A."/>
            <person name="Culley D."/>
            <person name="Crous P.W."/>
            <person name="Fauchery L."/>
            <person name="Girlanda M."/>
            <person name="Hayes R."/>
            <person name="Keri Z."/>
            <person name="Labutti K."/>
            <person name="Lipzen A."/>
            <person name="Lombard V."/>
            <person name="Magnuson J."/>
            <person name="Maillard F."/>
            <person name="Morin E."/>
            <person name="Murat C."/>
            <person name="Nolan M."/>
            <person name="Ohm R."/>
            <person name="Pangilinan J."/>
            <person name="Pereira M."/>
            <person name="Perotto S."/>
            <person name="Peter M."/>
            <person name="Riley R."/>
            <person name="Sitrit Y."/>
            <person name="Stielow B."/>
            <person name="Szollosi G."/>
            <person name="Zifcakova L."/>
            <person name="Stursova M."/>
            <person name="Spatafora J.W."/>
            <person name="Tedersoo L."/>
            <person name="Vaario L.-M."/>
            <person name="Yamada A."/>
            <person name="Yan M."/>
            <person name="Wang P."/>
            <person name="Xu J."/>
            <person name="Bruns T."/>
            <person name="Baldrian P."/>
            <person name="Vilgalys R."/>
            <person name="Henrissat B."/>
            <person name="Grigoriev I.V."/>
            <person name="Hibbett D."/>
            <person name="Nagy L.G."/>
            <person name="Martin F.M."/>
        </authorList>
    </citation>
    <scope>NUCLEOTIDE SEQUENCE</scope>
    <source>
        <strain evidence="1">UH-Tt-Lm1</strain>
    </source>
</reference>
<dbReference type="OrthoDB" id="2803082at2759"/>
<gene>
    <name evidence="1" type="ORF">BJ322DRAFT_1025106</name>
</gene>
<organism evidence="1 2">
    <name type="scientific">Thelephora terrestris</name>
    <dbReference type="NCBI Taxonomy" id="56493"/>
    <lineage>
        <taxon>Eukaryota</taxon>
        <taxon>Fungi</taxon>
        <taxon>Dikarya</taxon>
        <taxon>Basidiomycota</taxon>
        <taxon>Agaricomycotina</taxon>
        <taxon>Agaricomycetes</taxon>
        <taxon>Thelephorales</taxon>
        <taxon>Thelephoraceae</taxon>
        <taxon>Thelephora</taxon>
    </lineage>
</organism>